<evidence type="ECO:0000256" key="1">
    <source>
        <dbReference type="SAM" id="SignalP"/>
    </source>
</evidence>
<reference evidence="2 3" key="1">
    <citation type="submission" date="2015-01" db="EMBL/GenBank/DDBJ databases">
        <title>Draft genome of Vibrio mytili type strain CAIM 528.</title>
        <authorList>
            <person name="Gonzalez-Castillo A."/>
            <person name="Gomez-Gil B."/>
            <person name="Enciso-Ibarra J."/>
        </authorList>
    </citation>
    <scope>NUCLEOTIDE SEQUENCE [LARGE SCALE GENOMIC DNA]</scope>
    <source>
        <strain evidence="2 3">CAIM 528</strain>
    </source>
</reference>
<dbReference type="Proteomes" id="UP000031977">
    <property type="component" value="Unassembled WGS sequence"/>
</dbReference>
<organism evidence="2 3">
    <name type="scientific">Vibrio mytili</name>
    <dbReference type="NCBI Taxonomy" id="50718"/>
    <lineage>
        <taxon>Bacteria</taxon>
        <taxon>Pseudomonadati</taxon>
        <taxon>Pseudomonadota</taxon>
        <taxon>Gammaproteobacteria</taxon>
        <taxon>Vibrionales</taxon>
        <taxon>Vibrionaceae</taxon>
        <taxon>Vibrio</taxon>
    </lineage>
</organism>
<comment type="caution">
    <text evidence="2">The sequence shown here is derived from an EMBL/GenBank/DDBJ whole genome shotgun (WGS) entry which is preliminary data.</text>
</comment>
<sequence>MMKALISVALSLALVKPVLAEDWFQTNTPLTQAHQHLLEDDLAGMFNSLVELWQSEPTKNLTPHLNKLLAQSLSKDCGKALTDVTLPDWISGINVIRQTIQSPGRDTFRLVVRLRATTDIEDITFHRWVDDTISADSSLNVEPHTESAEIANERSYLKRYNLTGRLEAGLYHLSITAKNKKTYATWVILGDSNSAQYVRWTSKEDWKVEKSALRNPHCPLPQLEVGLYDYIEGQYEQIWKKTYESNYPSSLELADVPNDRYVLAVSINSRRWQGDIIVEQAQTISRTYDFSQDE</sequence>
<keyword evidence="3" id="KW-1185">Reference proteome</keyword>
<evidence type="ECO:0000313" key="3">
    <source>
        <dbReference type="Proteomes" id="UP000031977"/>
    </source>
</evidence>
<feature type="signal peptide" evidence="1">
    <location>
        <begin position="1"/>
        <end position="20"/>
    </location>
</feature>
<gene>
    <name evidence="2" type="ORF">SU60_04420</name>
</gene>
<proteinExistence type="predicted"/>
<feature type="chain" id="PRO_5002165819" description="Copper-sensing two-component system response regulator CusR" evidence="1">
    <location>
        <begin position="21"/>
        <end position="294"/>
    </location>
</feature>
<keyword evidence="1" id="KW-0732">Signal</keyword>
<name>A0A0C3IAI7_9VIBR</name>
<dbReference type="STRING" id="50718.SU60_04420"/>
<dbReference type="InterPro" id="IPR021290">
    <property type="entry name" value="DUF2861"/>
</dbReference>
<accession>A0A0C3IAI7</accession>
<dbReference type="AlphaFoldDB" id="A0A0C3IAI7"/>
<protein>
    <recommendedName>
        <fullName evidence="4">Copper-sensing two-component system response regulator CusR</fullName>
    </recommendedName>
</protein>
<dbReference type="Pfam" id="PF11060">
    <property type="entry name" value="DUF2861"/>
    <property type="match status" value="1"/>
</dbReference>
<evidence type="ECO:0008006" key="4">
    <source>
        <dbReference type="Google" id="ProtNLM"/>
    </source>
</evidence>
<dbReference type="EMBL" id="JXOK01000009">
    <property type="protein sequence ID" value="KIN12010.1"/>
    <property type="molecule type" value="Genomic_DNA"/>
</dbReference>
<evidence type="ECO:0000313" key="2">
    <source>
        <dbReference type="EMBL" id="KIN12010.1"/>
    </source>
</evidence>